<feature type="region of interest" description="Disordered" evidence="2">
    <location>
        <begin position="582"/>
        <end position="603"/>
    </location>
</feature>
<feature type="region of interest" description="Disordered" evidence="2">
    <location>
        <begin position="1028"/>
        <end position="1118"/>
    </location>
</feature>
<evidence type="ECO:0000259" key="3">
    <source>
        <dbReference type="Pfam" id="PF15456"/>
    </source>
</evidence>
<dbReference type="SUPFAM" id="SSF57997">
    <property type="entry name" value="Tropomyosin"/>
    <property type="match status" value="1"/>
</dbReference>
<dbReference type="GO" id="GO:0007076">
    <property type="term" value="P:mitotic chromosome condensation"/>
    <property type="evidence" value="ECO:0007669"/>
    <property type="project" value="TreeGrafter"/>
</dbReference>
<feature type="compositionally biased region" description="Low complexity" evidence="2">
    <location>
        <begin position="175"/>
        <end position="189"/>
    </location>
</feature>
<feature type="compositionally biased region" description="Basic and acidic residues" evidence="2">
    <location>
        <begin position="1"/>
        <end position="10"/>
    </location>
</feature>
<proteinExistence type="predicted"/>
<dbReference type="OrthoDB" id="5569911at2759"/>
<dbReference type="PANTHER" id="PTHR43941">
    <property type="entry name" value="STRUCTURAL MAINTENANCE OF CHROMOSOMES PROTEIN 2"/>
    <property type="match status" value="1"/>
</dbReference>
<dbReference type="Gene3D" id="1.10.287.160">
    <property type="entry name" value="HR1 repeat"/>
    <property type="match status" value="1"/>
</dbReference>
<feature type="compositionally biased region" description="Low complexity" evidence="2">
    <location>
        <begin position="471"/>
        <end position="481"/>
    </location>
</feature>
<feature type="region of interest" description="Disordered" evidence="2">
    <location>
        <begin position="499"/>
        <end position="532"/>
    </location>
</feature>
<feature type="compositionally biased region" description="Low complexity" evidence="2">
    <location>
        <begin position="905"/>
        <end position="922"/>
    </location>
</feature>
<feature type="compositionally biased region" description="Basic and acidic residues" evidence="2">
    <location>
        <begin position="1035"/>
        <end position="1103"/>
    </location>
</feature>
<reference evidence="5" key="1">
    <citation type="journal article" date="2018" name="Nat. Microbiol.">
        <title>Leveraging single-cell genomics to expand the fungal tree of life.</title>
        <authorList>
            <person name="Ahrendt S.R."/>
            <person name="Quandt C.A."/>
            <person name="Ciobanu D."/>
            <person name="Clum A."/>
            <person name="Salamov A."/>
            <person name="Andreopoulos B."/>
            <person name="Cheng J.F."/>
            <person name="Woyke T."/>
            <person name="Pelin A."/>
            <person name="Henrissat B."/>
            <person name="Reynolds N.K."/>
            <person name="Benny G.L."/>
            <person name="Smith M.E."/>
            <person name="James T.Y."/>
            <person name="Grigoriev I.V."/>
        </authorList>
    </citation>
    <scope>NUCLEOTIDE SEQUENCE [LARGE SCALE GENOMIC DNA]</scope>
    <source>
        <strain evidence="5">RSA 1356</strain>
    </source>
</reference>
<keyword evidence="1" id="KW-0175">Coiled coil</keyword>
<dbReference type="GO" id="GO:0000785">
    <property type="term" value="C:chromatin"/>
    <property type="evidence" value="ECO:0007669"/>
    <property type="project" value="TreeGrafter"/>
</dbReference>
<dbReference type="InterPro" id="IPR029191">
    <property type="entry name" value="Uds1"/>
</dbReference>
<protein>
    <recommendedName>
        <fullName evidence="3">Up-regulated during septation protein 1 domain-containing protein</fullName>
    </recommendedName>
</protein>
<dbReference type="Gene3D" id="1.20.5.340">
    <property type="match status" value="1"/>
</dbReference>
<keyword evidence="5" id="KW-1185">Reference proteome</keyword>
<evidence type="ECO:0000313" key="5">
    <source>
        <dbReference type="Proteomes" id="UP000271241"/>
    </source>
</evidence>
<dbReference type="PANTHER" id="PTHR43941:SF1">
    <property type="entry name" value="STRUCTURAL MAINTENANCE OF CHROMOSOMES PROTEIN 2"/>
    <property type="match status" value="1"/>
</dbReference>
<dbReference type="STRING" id="78915.A0A4P9XNV1"/>
<feature type="compositionally biased region" description="Basic and acidic residues" evidence="2">
    <location>
        <begin position="303"/>
        <end position="316"/>
    </location>
</feature>
<evidence type="ECO:0000256" key="1">
    <source>
        <dbReference type="SAM" id="Coils"/>
    </source>
</evidence>
<feature type="compositionally biased region" description="Basic and acidic residues" evidence="2">
    <location>
        <begin position="868"/>
        <end position="904"/>
    </location>
</feature>
<evidence type="ECO:0000256" key="2">
    <source>
        <dbReference type="SAM" id="MobiDB-lite"/>
    </source>
</evidence>
<gene>
    <name evidence="4" type="ORF">THASP1DRAFT_30539</name>
</gene>
<feature type="compositionally biased region" description="Polar residues" evidence="2">
    <location>
        <begin position="284"/>
        <end position="296"/>
    </location>
</feature>
<feature type="compositionally biased region" description="Acidic residues" evidence="2">
    <location>
        <begin position="95"/>
        <end position="105"/>
    </location>
</feature>
<dbReference type="Pfam" id="PF15456">
    <property type="entry name" value="Uds1"/>
    <property type="match status" value="1"/>
</dbReference>
<feature type="compositionally biased region" description="Polar residues" evidence="2">
    <location>
        <begin position="250"/>
        <end position="273"/>
    </location>
</feature>
<feature type="coiled-coil region" evidence="1">
    <location>
        <begin position="1448"/>
        <end position="1496"/>
    </location>
</feature>
<sequence length="1496" mass="161681">MARLPDRADYDSFDEGDSMLMGPPTAMQRPDSFGLDDDDDFGGPSLSGPLYGRTGAYGRTSSPPLRDDASVASSDVPLSKVASHMRGAATAFDSNAEESDDDDDDMPLHRRSAALQAKAAQRSTPPTSWKRTTEPAATETDSGVDALKNSPVTPGFGMDTVRDMSFAHFQGLHRPSQPASSASGMSSPATGFDAMGDLTTLAEERSLSSLNAGPDRHSDMDDHSGAAHKTDGGIADQTQYYNPTVARKVTLQSIRKGSTDSSASAHLQSASRNSGDEGGHESMASGSKDLSVQRTPSARHSKAASEDIRTPVKTEKANFYSLRGRQSQEFQEAESSKKDASARLRAAQRITEASDEDDSDHSSAFRAGQRERHTPAPIYVTNHDGDSPDVELPPSLASPTRAAALADVHFEPPISPGRRSHSRQGSREFSAMQRSIMSGVGATADAQDGTAAESAEGEKKKRGFFSHRKLSSSTTSESLAEGDAPTSLATAATSVWSKLRHGRSASNEKAQVLPSSPPDSNRTGGRDYAANEPRPISMTIANEIAAMVPGADLTALTTSGGWVAHPASSSMLTLPTQDLTRKQSVSGHRSLAASSGSGGQNSQYMPVDETDDLLLQLLVSQAVVDAQDFEILGLEEVDDVKVLHQQLQARVQSQGARLALETKIREAARNLARLHANNRELSRQANDQLQSSNRKVDQVATELWKLTQRAADVQRRLLQHTAGTLSRGISLLEVQLAQVREQVQTAAVAVADTQVTDRLATATADLRREANDQRLLAESRQREIAALRGELEAVNVKLQTLNMVSQAGDEAAREAEERLSAIEIELSCARERLQTVESELQDARIQLERQESPSELRAAVQASLRDAMLSKEKSRAEAESERRRREEAERQAEALGRELEEARDAAAAATRASEAEAAANATLEERDRMLATLQRQIKEATEDIDQLRAASRDTDAALRQLFSSLPEPTATEAVDLDGVSRSPPSPRSPTFSRYTFDGLVIRVQGMLAQHQRLTDRVLQMQSQAETVHARANAAAEEKAEAEKRAQEADERAAAAEARVHSLEARTEEAETRVEEAEARVREAVRRADEAEERAEAAEHDAGRKARASYSDDDEADERSAKRIKELQNELNLAREREASVRVTVTRMTRELAAAQERAETAEHAKRETSKVEETEAVRKRVEAELEERVVDVRASVQAEFAANLSAAEERISAANERISALEKSVIEARKQLEEAEASVTKLQAQVEEAESNAAEAHAQLLEMQAKAQEAEARAAKADALVDEATAKAAKAEASALQAQSEAKALETEAAEAKAAVVAAKEEAKVATTAAEAAAATATAATTPPTSDDDDEKKSGANGDADGTYTKLHNQCRQVQEQLVAATKQYPAPQQNVTDVEALHATVRGLSEALNEARVALTGMLKGDLLGNATNTSMRMHKSMYAPPESVGALQSRGELEQANREIERLQRQAAEWNDQRLMLEMNLEAYRARVSDLENA</sequence>
<accession>A0A4P9XNV1</accession>
<feature type="compositionally biased region" description="Basic residues" evidence="2">
    <location>
        <begin position="460"/>
        <end position="470"/>
    </location>
</feature>
<feature type="region of interest" description="Disordered" evidence="2">
    <location>
        <begin position="1334"/>
        <end position="1364"/>
    </location>
</feature>
<feature type="compositionally biased region" description="Low complexity" evidence="2">
    <location>
        <begin position="441"/>
        <end position="452"/>
    </location>
</feature>
<dbReference type="EMBL" id="KZ992690">
    <property type="protein sequence ID" value="RKP07648.1"/>
    <property type="molecule type" value="Genomic_DNA"/>
</dbReference>
<dbReference type="InterPro" id="IPR036274">
    <property type="entry name" value="HR1_rpt_sf"/>
</dbReference>
<feature type="compositionally biased region" description="Polar residues" evidence="2">
    <location>
        <begin position="121"/>
        <end position="130"/>
    </location>
</feature>
<name>A0A4P9XNV1_9FUNG</name>
<dbReference type="GO" id="GO:0000793">
    <property type="term" value="C:condensed chromosome"/>
    <property type="evidence" value="ECO:0007669"/>
    <property type="project" value="TreeGrafter"/>
</dbReference>
<organism evidence="4 5">
    <name type="scientific">Thamnocephalis sphaerospora</name>
    <dbReference type="NCBI Taxonomy" id="78915"/>
    <lineage>
        <taxon>Eukaryota</taxon>
        <taxon>Fungi</taxon>
        <taxon>Fungi incertae sedis</taxon>
        <taxon>Zoopagomycota</taxon>
        <taxon>Zoopagomycotina</taxon>
        <taxon>Zoopagomycetes</taxon>
        <taxon>Zoopagales</taxon>
        <taxon>Sigmoideomycetaceae</taxon>
        <taxon>Thamnocephalis</taxon>
    </lineage>
</organism>
<feature type="compositionally biased region" description="Basic and acidic residues" evidence="2">
    <location>
        <begin position="214"/>
        <end position="231"/>
    </location>
</feature>
<feature type="region of interest" description="Disordered" evidence="2">
    <location>
        <begin position="1157"/>
        <end position="1176"/>
    </location>
</feature>
<feature type="compositionally biased region" description="Low complexity" evidence="2">
    <location>
        <begin position="586"/>
        <end position="595"/>
    </location>
</feature>
<dbReference type="Proteomes" id="UP000271241">
    <property type="component" value="Unassembled WGS sequence"/>
</dbReference>
<feature type="region of interest" description="Disordered" evidence="2">
    <location>
        <begin position="867"/>
        <end position="923"/>
    </location>
</feature>
<feature type="region of interest" description="Disordered" evidence="2">
    <location>
        <begin position="1"/>
        <end position="486"/>
    </location>
</feature>
<evidence type="ECO:0000313" key="4">
    <source>
        <dbReference type="EMBL" id="RKP07648.1"/>
    </source>
</evidence>
<dbReference type="SUPFAM" id="SSF46585">
    <property type="entry name" value="HR1 repeat"/>
    <property type="match status" value="1"/>
</dbReference>
<feature type="coiled-coil region" evidence="1">
    <location>
        <begin position="657"/>
        <end position="691"/>
    </location>
</feature>
<dbReference type="GO" id="GO:0003682">
    <property type="term" value="F:chromatin binding"/>
    <property type="evidence" value="ECO:0007669"/>
    <property type="project" value="TreeGrafter"/>
</dbReference>
<feature type="domain" description="Up-regulated during septation protein 1" evidence="3">
    <location>
        <begin position="616"/>
        <end position="726"/>
    </location>
</feature>
<dbReference type="GO" id="GO:0000796">
    <property type="term" value="C:condensin complex"/>
    <property type="evidence" value="ECO:0007669"/>
    <property type="project" value="TreeGrafter"/>
</dbReference>
<feature type="compositionally biased region" description="Basic and acidic residues" evidence="2">
    <location>
        <begin position="360"/>
        <end position="374"/>
    </location>
</feature>